<reference evidence="3" key="1">
    <citation type="journal article" date="2019" name="Int. J. Syst. Evol. Microbiol.">
        <title>The Global Catalogue of Microorganisms (GCM) 10K type strain sequencing project: providing services to taxonomists for standard genome sequencing and annotation.</title>
        <authorList>
            <consortium name="The Broad Institute Genomics Platform"/>
            <consortium name="The Broad Institute Genome Sequencing Center for Infectious Disease"/>
            <person name="Wu L."/>
            <person name="Ma J."/>
        </authorList>
    </citation>
    <scope>NUCLEOTIDE SEQUENCE [LARGE SCALE GENOMIC DNA]</scope>
    <source>
        <strain evidence="3">KACC 12633</strain>
    </source>
</reference>
<feature type="compositionally biased region" description="Polar residues" evidence="1">
    <location>
        <begin position="1"/>
        <end position="24"/>
    </location>
</feature>
<evidence type="ECO:0000256" key="1">
    <source>
        <dbReference type="SAM" id="MobiDB-lite"/>
    </source>
</evidence>
<evidence type="ECO:0000313" key="3">
    <source>
        <dbReference type="Proteomes" id="UP001596150"/>
    </source>
</evidence>
<protein>
    <submittedName>
        <fullName evidence="2">Uncharacterized protein</fullName>
    </submittedName>
</protein>
<organism evidence="2 3">
    <name type="scientific">Kaistia terrae</name>
    <dbReference type="NCBI Taxonomy" id="537017"/>
    <lineage>
        <taxon>Bacteria</taxon>
        <taxon>Pseudomonadati</taxon>
        <taxon>Pseudomonadota</taxon>
        <taxon>Alphaproteobacteria</taxon>
        <taxon>Hyphomicrobiales</taxon>
        <taxon>Kaistiaceae</taxon>
        <taxon>Kaistia</taxon>
    </lineage>
</organism>
<name>A0ABW0PWP8_9HYPH</name>
<gene>
    <name evidence="2" type="ORF">ACFPP9_14900</name>
</gene>
<sequence length="85" mass="9001">MIDATVISSSSCPAGSAKRSNIVTERTPVIHQQDRTDIEPGLDGGVNISQRWSSDGSDHRIGIVGRANLLALIAGLQQLAEVPHD</sequence>
<dbReference type="Proteomes" id="UP001596150">
    <property type="component" value="Unassembled WGS sequence"/>
</dbReference>
<dbReference type="RefSeq" id="WP_266345337.1">
    <property type="nucleotide sequence ID" value="NZ_JAPKNH010000008.1"/>
</dbReference>
<evidence type="ECO:0000313" key="2">
    <source>
        <dbReference type="EMBL" id="MFC5517071.1"/>
    </source>
</evidence>
<feature type="region of interest" description="Disordered" evidence="1">
    <location>
        <begin position="1"/>
        <end position="44"/>
    </location>
</feature>
<accession>A0ABW0PWP8</accession>
<dbReference type="EMBL" id="JBHSML010000004">
    <property type="protein sequence ID" value="MFC5517071.1"/>
    <property type="molecule type" value="Genomic_DNA"/>
</dbReference>
<proteinExistence type="predicted"/>
<comment type="caution">
    <text evidence="2">The sequence shown here is derived from an EMBL/GenBank/DDBJ whole genome shotgun (WGS) entry which is preliminary data.</text>
</comment>
<keyword evidence="3" id="KW-1185">Reference proteome</keyword>